<evidence type="ECO:0000313" key="2">
    <source>
        <dbReference type="Proteomes" id="UP000019365"/>
    </source>
</evidence>
<organism evidence="1 2">
    <name type="scientific">Ruminococcus flavefaciens 007c</name>
    <dbReference type="NCBI Taxonomy" id="1341157"/>
    <lineage>
        <taxon>Bacteria</taxon>
        <taxon>Bacillati</taxon>
        <taxon>Bacillota</taxon>
        <taxon>Clostridia</taxon>
        <taxon>Eubacteriales</taxon>
        <taxon>Oscillospiraceae</taxon>
        <taxon>Ruminococcus</taxon>
    </lineage>
</organism>
<accession>W7UTT6</accession>
<dbReference type="AlphaFoldDB" id="W7UTT6"/>
<keyword evidence="2" id="KW-1185">Reference proteome</keyword>
<dbReference type="Proteomes" id="UP000019365">
    <property type="component" value="Unassembled WGS sequence"/>
</dbReference>
<protein>
    <submittedName>
        <fullName evidence="1">Uncharacterized protein</fullName>
    </submittedName>
</protein>
<name>W7UTT6_RUMFL</name>
<sequence length="82" mass="10019">MKRRKRELLPKTEPLKHDPIEDTEYFKAIIEEVNKEAESLVEPEIRCGRFAFVEREKKRILKEKNNIDWKTTEEMNPNWDFI</sequence>
<dbReference type="EMBL" id="ATAX01000036">
    <property type="protein sequence ID" value="EWM52215.1"/>
    <property type="molecule type" value="Genomic_DNA"/>
</dbReference>
<reference evidence="1 2" key="1">
    <citation type="journal article" date="2014" name="PLoS ONE">
        <title>Rumen cellulosomics: divergent fiber-degrading strategies revealed by comparative genome-wide analysis of six ruminococcal strains.</title>
        <authorList>
            <person name="Dassa B."/>
            <person name="Borovok I."/>
            <person name="Ruimy-Israeli V."/>
            <person name="Lamed R."/>
            <person name="Flint H.J."/>
            <person name="Duncan S.H."/>
            <person name="Henrissat B."/>
            <person name="Coutinho P."/>
            <person name="Morrison M."/>
            <person name="Mosoni P."/>
            <person name="Yeoman C.J."/>
            <person name="White B.A."/>
            <person name="Bayer E.A."/>
        </authorList>
    </citation>
    <scope>NUCLEOTIDE SEQUENCE [LARGE SCALE GENOMIC DNA]</scope>
    <source>
        <strain evidence="1 2">007c</strain>
    </source>
</reference>
<comment type="caution">
    <text evidence="1">The sequence shown here is derived from an EMBL/GenBank/DDBJ whole genome shotgun (WGS) entry which is preliminary data.</text>
</comment>
<evidence type="ECO:0000313" key="1">
    <source>
        <dbReference type="EMBL" id="EWM52215.1"/>
    </source>
</evidence>
<proteinExistence type="predicted"/>
<dbReference type="RefSeq" id="WP_037301178.1">
    <property type="nucleotide sequence ID" value="NZ_ATAX01000036.1"/>
</dbReference>
<dbReference type="OrthoDB" id="1825465at2"/>
<gene>
    <name evidence="1" type="ORF">RF007C_12755</name>
</gene>
<dbReference type="PATRIC" id="fig|1341157.4.peg.2980"/>